<evidence type="ECO:0000313" key="2">
    <source>
        <dbReference type="Proteomes" id="UP000095283"/>
    </source>
</evidence>
<protein>
    <submittedName>
        <fullName evidence="3">Nucleolin-like</fullName>
    </submittedName>
</protein>
<feature type="compositionally biased region" description="Acidic residues" evidence="1">
    <location>
        <begin position="80"/>
        <end position="92"/>
    </location>
</feature>
<evidence type="ECO:0000256" key="1">
    <source>
        <dbReference type="SAM" id="MobiDB-lite"/>
    </source>
</evidence>
<feature type="compositionally biased region" description="Low complexity" evidence="1">
    <location>
        <begin position="17"/>
        <end position="26"/>
    </location>
</feature>
<name>A0A1I7WIN3_HETBA</name>
<feature type="compositionally biased region" description="Basic and acidic residues" evidence="1">
    <location>
        <begin position="152"/>
        <end position="161"/>
    </location>
</feature>
<evidence type="ECO:0000313" key="3">
    <source>
        <dbReference type="WBParaSite" id="Hba_04874"/>
    </source>
</evidence>
<dbReference type="WBParaSite" id="Hba_04874">
    <property type="protein sequence ID" value="Hba_04874"/>
    <property type="gene ID" value="Hba_04874"/>
</dbReference>
<organism evidence="2 3">
    <name type="scientific">Heterorhabditis bacteriophora</name>
    <name type="common">Entomopathogenic nematode worm</name>
    <dbReference type="NCBI Taxonomy" id="37862"/>
    <lineage>
        <taxon>Eukaryota</taxon>
        <taxon>Metazoa</taxon>
        <taxon>Ecdysozoa</taxon>
        <taxon>Nematoda</taxon>
        <taxon>Chromadorea</taxon>
        <taxon>Rhabditida</taxon>
        <taxon>Rhabditina</taxon>
        <taxon>Rhabditomorpha</taxon>
        <taxon>Strongyloidea</taxon>
        <taxon>Heterorhabditidae</taxon>
        <taxon>Heterorhabditis</taxon>
    </lineage>
</organism>
<feature type="region of interest" description="Disordered" evidence="1">
    <location>
        <begin position="1"/>
        <end position="28"/>
    </location>
</feature>
<feature type="region of interest" description="Disordered" evidence="1">
    <location>
        <begin position="62"/>
        <end position="164"/>
    </location>
</feature>
<accession>A0A1I7WIN3</accession>
<keyword evidence="2" id="KW-1185">Reference proteome</keyword>
<feature type="compositionally biased region" description="Basic and acidic residues" evidence="1">
    <location>
        <begin position="1"/>
        <end position="15"/>
    </location>
</feature>
<proteinExistence type="predicted"/>
<sequence>MEATDCEERQSEEHIASVSPVSPVSPEYSEAKLSAVLAKLHEDTTDRRLVYVIFLTCNLIDNDEEKGNSSPSKPRRILMDSDDNDSGPEDERDEKARSKRLLGSDISDSDEDGDRPRGEEEVGELMANIFGDDSDDDGGEEREGGPEGAEDADQHNYRERDDREDDPYFLLQFYIITANKNFI</sequence>
<dbReference type="Proteomes" id="UP000095283">
    <property type="component" value="Unplaced"/>
</dbReference>
<dbReference type="AlphaFoldDB" id="A0A1I7WIN3"/>
<reference evidence="3" key="1">
    <citation type="submission" date="2016-11" db="UniProtKB">
        <authorList>
            <consortium name="WormBaseParasite"/>
        </authorList>
    </citation>
    <scope>IDENTIFICATION</scope>
</reference>